<keyword evidence="1" id="KW-1133">Transmembrane helix</keyword>
<dbReference type="AlphaFoldDB" id="A0A8H9HJ54"/>
<protein>
    <submittedName>
        <fullName evidence="3">Uncharacterized protein</fullName>
    </submittedName>
</protein>
<dbReference type="Proteomes" id="UP000660975">
    <property type="component" value="Unassembled WGS sequence"/>
</dbReference>
<keyword evidence="1" id="KW-0472">Membrane</keyword>
<sequence length="486" mass="51168">MTDPNFSGIDPDKLSRTITSLASGGKILQQGKNAYTVRFRKLGLDTTHLTELGRIAAWVDDELPMLRRRQTLAAAMEFEGVGPKSPVVMVREPVWTAKRAHAEGGKLAEKAAGIADMDAEEAGPAFHRIAVELAARAKDPDFSAAFYAAMDPEVVKQLPLAVAAAGAATAQDDLKVFGTAFTSATTAEKPPPGFHKVLEVFHGDLPEDKPGALFNRVLMQNDDPELWDKAWDHLKTAITDLGDPDKTWTVHAGLVAGVIGVQSQLADHLWESSRVLAGDAKAAYEKRINALTPGDRAEFRRETRAHAKASKSASRQAERLFAKYGMGSFSRLMETSLGDSARWFADKVPYVKAPPAVKAGWLGKAFRVGGRVPLVGTVLTIGGIAYDIEVHDADADVAVVSNAASLGVGMGTTWGATAMVAAAGGPVGWAVAAGVVVGVGVGYGAYYVLSGTETGRKAVRAVTDTAKSVGEGIGAAARKVGGWLGV</sequence>
<dbReference type="Proteomes" id="UP000480804">
    <property type="component" value="Unassembled WGS sequence"/>
</dbReference>
<evidence type="ECO:0000256" key="1">
    <source>
        <dbReference type="SAM" id="Phobius"/>
    </source>
</evidence>
<organism evidence="3 5">
    <name type="scientific">Streptomyces gougerotii</name>
    <dbReference type="NCBI Taxonomy" id="53448"/>
    <lineage>
        <taxon>Bacteria</taxon>
        <taxon>Bacillati</taxon>
        <taxon>Actinomycetota</taxon>
        <taxon>Actinomycetes</taxon>
        <taxon>Kitasatosporales</taxon>
        <taxon>Streptomycetaceae</taxon>
        <taxon>Streptomyces</taxon>
        <taxon>Streptomyces diastaticus group</taxon>
    </lineage>
</organism>
<reference evidence="3" key="1">
    <citation type="journal article" date="2014" name="Int. J. Syst. Evol. Microbiol.">
        <title>Complete genome sequence of Corynebacterium casei LMG S-19264T (=DSM 44701T), isolated from a smear-ripened cheese.</title>
        <authorList>
            <consortium name="US DOE Joint Genome Institute (JGI-PGF)"/>
            <person name="Walter F."/>
            <person name="Albersmeier A."/>
            <person name="Kalinowski J."/>
            <person name="Ruckert C."/>
        </authorList>
    </citation>
    <scope>NUCLEOTIDE SEQUENCE</scope>
    <source>
        <strain evidence="3">JCM 4136</strain>
    </source>
</reference>
<name>A0A8H9HJ54_9ACTN</name>
<dbReference type="EMBL" id="BLLO01000030">
    <property type="protein sequence ID" value="GFH80758.1"/>
    <property type="molecule type" value="Genomic_DNA"/>
</dbReference>
<reference evidence="2 4" key="2">
    <citation type="submission" date="2020-02" db="EMBL/GenBank/DDBJ databases">
        <title>Whole genome shotgun sequence of Streptomyces gougerotii NBRC 13043.</title>
        <authorList>
            <person name="Ichikawa N."/>
            <person name="Komaki H."/>
            <person name="Tamura T."/>
        </authorList>
    </citation>
    <scope>NUCLEOTIDE SEQUENCE [LARGE SCALE GENOMIC DNA]</scope>
    <source>
        <strain evidence="2 4">NBRC 13043</strain>
    </source>
</reference>
<accession>A0A8H9HJ54</accession>
<feature type="transmembrane region" description="Helical" evidence="1">
    <location>
        <begin position="427"/>
        <end position="449"/>
    </location>
</feature>
<evidence type="ECO:0000313" key="5">
    <source>
        <dbReference type="Proteomes" id="UP000660975"/>
    </source>
</evidence>
<proteinExistence type="predicted"/>
<reference evidence="3" key="3">
    <citation type="submission" date="2020-09" db="EMBL/GenBank/DDBJ databases">
        <authorList>
            <person name="Sun Q."/>
            <person name="Ohkuma M."/>
        </authorList>
    </citation>
    <scope>NUCLEOTIDE SEQUENCE</scope>
    <source>
        <strain evidence="3">JCM 4136</strain>
    </source>
</reference>
<evidence type="ECO:0000313" key="3">
    <source>
        <dbReference type="EMBL" id="GGU61855.1"/>
    </source>
</evidence>
<evidence type="ECO:0000313" key="4">
    <source>
        <dbReference type="Proteomes" id="UP000480804"/>
    </source>
</evidence>
<evidence type="ECO:0000313" key="2">
    <source>
        <dbReference type="EMBL" id="GFH80758.1"/>
    </source>
</evidence>
<keyword evidence="1" id="KW-0812">Transmembrane</keyword>
<dbReference type="EMBL" id="BMSC01000003">
    <property type="protein sequence ID" value="GGU61855.1"/>
    <property type="molecule type" value="Genomic_DNA"/>
</dbReference>
<dbReference type="RefSeq" id="WP_189399825.1">
    <property type="nucleotide sequence ID" value="NZ_BLLO01000030.1"/>
</dbReference>
<gene>
    <name evidence="3" type="ORF">GCM10010227_14000</name>
    <name evidence="2" type="ORF">Sgou_54280</name>
</gene>
<keyword evidence="4" id="KW-1185">Reference proteome</keyword>
<comment type="caution">
    <text evidence="3">The sequence shown here is derived from an EMBL/GenBank/DDBJ whole genome shotgun (WGS) entry which is preliminary data.</text>
</comment>